<dbReference type="Proteomes" id="UP000572212">
    <property type="component" value="Unassembled WGS sequence"/>
</dbReference>
<accession>A0A841RF11</accession>
<evidence type="ECO:0000313" key="2">
    <source>
        <dbReference type="Proteomes" id="UP000572212"/>
    </source>
</evidence>
<gene>
    <name evidence="1" type="ORF">GGQ92_001416</name>
</gene>
<dbReference type="Pfam" id="PF10803">
    <property type="entry name" value="GerPB"/>
    <property type="match status" value="1"/>
</dbReference>
<sequence>MASITVHQSIQIHFLKVENISNSSILQIGSTGNFTALSEQYNTGQFKEPAMEATISSTPPLVPLSSFA</sequence>
<dbReference type="EMBL" id="JACHON010000004">
    <property type="protein sequence ID" value="MBB6512630.1"/>
    <property type="molecule type" value="Genomic_DNA"/>
</dbReference>
<dbReference type="InterPro" id="IPR024255">
    <property type="entry name" value="GerPB"/>
</dbReference>
<organism evidence="1 2">
    <name type="scientific">Gracilibacillus halotolerans</name>
    <dbReference type="NCBI Taxonomy" id="74386"/>
    <lineage>
        <taxon>Bacteria</taxon>
        <taxon>Bacillati</taxon>
        <taxon>Bacillota</taxon>
        <taxon>Bacilli</taxon>
        <taxon>Bacillales</taxon>
        <taxon>Bacillaceae</taxon>
        <taxon>Gracilibacillus</taxon>
    </lineage>
</organism>
<dbReference type="AlphaFoldDB" id="A0A841RF11"/>
<evidence type="ECO:0000313" key="1">
    <source>
        <dbReference type="EMBL" id="MBB6512630.1"/>
    </source>
</evidence>
<protein>
    <submittedName>
        <fullName evidence="1">Spore germination protein PB</fullName>
    </submittedName>
</protein>
<dbReference type="RefSeq" id="WP_184246198.1">
    <property type="nucleotide sequence ID" value="NZ_BAAACU010000028.1"/>
</dbReference>
<keyword evidence="2" id="KW-1185">Reference proteome</keyword>
<proteinExistence type="predicted"/>
<name>A0A841RF11_9BACI</name>
<comment type="caution">
    <text evidence="1">The sequence shown here is derived from an EMBL/GenBank/DDBJ whole genome shotgun (WGS) entry which is preliminary data.</text>
</comment>
<reference evidence="1 2" key="1">
    <citation type="submission" date="2020-08" db="EMBL/GenBank/DDBJ databases">
        <title>Genomic Encyclopedia of Type Strains, Phase IV (KMG-IV): sequencing the most valuable type-strain genomes for metagenomic binning, comparative biology and taxonomic classification.</title>
        <authorList>
            <person name="Goeker M."/>
        </authorList>
    </citation>
    <scope>NUCLEOTIDE SEQUENCE [LARGE SCALE GENOMIC DNA]</scope>
    <source>
        <strain evidence="1 2">DSM 11805</strain>
    </source>
</reference>